<keyword evidence="4 6" id="KW-0808">Transferase</keyword>
<dbReference type="CDD" id="cd04186">
    <property type="entry name" value="GT_2_like_c"/>
    <property type="match status" value="1"/>
</dbReference>
<dbReference type="Proteomes" id="UP000236642">
    <property type="component" value="Unassembled WGS sequence"/>
</dbReference>
<protein>
    <submittedName>
        <fullName evidence="6">N-acetylglucosaminyl-diphospho-decaprenol L-rhamnosyltransferase</fullName>
        <ecNumber evidence="6">2.4.1.289</ecNumber>
    </submittedName>
</protein>
<dbReference type="GO" id="GO:0102096">
    <property type="term" value="F:decaprenyl-N-acetyl-alpha-D-glucosaminyl-pyrophosphate:dTDP-alpha-L-rhamnose rhamnosyltransferase activity"/>
    <property type="evidence" value="ECO:0007669"/>
    <property type="project" value="UniProtKB-EC"/>
</dbReference>
<dbReference type="InterPro" id="IPR029044">
    <property type="entry name" value="Nucleotide-diphossugar_trans"/>
</dbReference>
<reference evidence="7" key="1">
    <citation type="submission" date="2017-09" db="EMBL/GenBank/DDBJ databases">
        <title>Metaegenomics of thermophilic ammonia-oxidizing enrichment culture.</title>
        <authorList>
            <person name="Kato S."/>
            <person name="Suzuki K."/>
        </authorList>
    </citation>
    <scope>NUCLEOTIDE SEQUENCE [LARGE SCALE GENOMIC DNA]</scope>
</reference>
<sequence>MNEPLVSVIIPNWNGAAHLPTCLEALRRQTYPRREVLVVDNGSTDDSLKLLARYPEVRILALGSNRGFAGAVNAGIRAARGEILVLLNNDTEASPTWLEALVRAFERHPDAGLLASRILLFDRRDVFHSAGDYYRVDGIPGNRGVWETDQGQYDREEEVFSACGAAAAYRRELFQDIGLFDEDFFYSCEDVDLAWRAQIAGWNCWYVPTAVVYHKLSATGGGPIASFYDGRNFIYLIAKDYPTGLLRRFWPQILRAQFQIARDALRAWRGAAARARLRGMLAGLLTWPRVARKRPQVFARRRRSDEALLERLMRAPAG</sequence>
<evidence type="ECO:0000313" key="6">
    <source>
        <dbReference type="EMBL" id="GBD10347.1"/>
    </source>
</evidence>
<dbReference type="SUPFAM" id="SSF53448">
    <property type="entry name" value="Nucleotide-diphospho-sugar transferases"/>
    <property type="match status" value="1"/>
</dbReference>
<dbReference type="EMBL" id="BEHY01000170">
    <property type="protein sequence ID" value="GBD10347.1"/>
    <property type="molecule type" value="Genomic_DNA"/>
</dbReference>
<evidence type="ECO:0000313" key="7">
    <source>
        <dbReference type="Proteomes" id="UP000236642"/>
    </source>
</evidence>
<dbReference type="PANTHER" id="PTHR43179:SF12">
    <property type="entry name" value="GALACTOFURANOSYLTRANSFERASE GLFT2"/>
    <property type="match status" value="1"/>
</dbReference>
<comment type="caution">
    <text evidence="6">The sequence shown here is derived from an EMBL/GenBank/DDBJ whole genome shotgun (WGS) entry which is preliminary data.</text>
</comment>
<comment type="pathway">
    <text evidence="1">Cell wall biogenesis; cell wall polysaccharide biosynthesis.</text>
</comment>
<dbReference type="AlphaFoldDB" id="A0A2H5YAC3"/>
<comment type="similarity">
    <text evidence="2">Belongs to the glycosyltransferase 2 family.</text>
</comment>
<gene>
    <name evidence="6" type="primary">wbbL_7</name>
    <name evidence="6" type="ORF">HRbin22_02619</name>
</gene>
<evidence type="ECO:0000256" key="3">
    <source>
        <dbReference type="ARBA" id="ARBA00022676"/>
    </source>
</evidence>
<organism evidence="6 7">
    <name type="scientific">Candidatus Thermoflexus japonica</name>
    <dbReference type="NCBI Taxonomy" id="2035417"/>
    <lineage>
        <taxon>Bacteria</taxon>
        <taxon>Bacillati</taxon>
        <taxon>Chloroflexota</taxon>
        <taxon>Thermoflexia</taxon>
        <taxon>Thermoflexales</taxon>
        <taxon>Thermoflexaceae</taxon>
        <taxon>Thermoflexus</taxon>
    </lineage>
</organism>
<evidence type="ECO:0000259" key="5">
    <source>
        <dbReference type="Pfam" id="PF00535"/>
    </source>
</evidence>
<dbReference type="Pfam" id="PF00535">
    <property type="entry name" value="Glycos_transf_2"/>
    <property type="match status" value="1"/>
</dbReference>
<accession>A0A2H5YAC3</accession>
<keyword evidence="3 6" id="KW-0328">Glycosyltransferase</keyword>
<name>A0A2H5YAC3_9CHLR</name>
<dbReference type="PANTHER" id="PTHR43179">
    <property type="entry name" value="RHAMNOSYLTRANSFERASE WBBL"/>
    <property type="match status" value="1"/>
</dbReference>
<feature type="domain" description="Glycosyltransferase 2-like" evidence="5">
    <location>
        <begin position="7"/>
        <end position="177"/>
    </location>
</feature>
<evidence type="ECO:0000256" key="4">
    <source>
        <dbReference type="ARBA" id="ARBA00022679"/>
    </source>
</evidence>
<evidence type="ECO:0000256" key="1">
    <source>
        <dbReference type="ARBA" id="ARBA00004776"/>
    </source>
</evidence>
<proteinExistence type="inferred from homology"/>
<evidence type="ECO:0000256" key="2">
    <source>
        <dbReference type="ARBA" id="ARBA00006739"/>
    </source>
</evidence>
<dbReference type="InterPro" id="IPR001173">
    <property type="entry name" value="Glyco_trans_2-like"/>
</dbReference>
<dbReference type="EC" id="2.4.1.289" evidence="6"/>
<dbReference type="Gene3D" id="3.90.550.10">
    <property type="entry name" value="Spore Coat Polysaccharide Biosynthesis Protein SpsA, Chain A"/>
    <property type="match status" value="1"/>
</dbReference>